<organism evidence="2 3">
    <name type="scientific">Adhaeribacter terreus</name>
    <dbReference type="NCBI Taxonomy" id="529703"/>
    <lineage>
        <taxon>Bacteria</taxon>
        <taxon>Pseudomonadati</taxon>
        <taxon>Bacteroidota</taxon>
        <taxon>Cytophagia</taxon>
        <taxon>Cytophagales</taxon>
        <taxon>Hymenobacteraceae</taxon>
        <taxon>Adhaeribacter</taxon>
    </lineage>
</organism>
<keyword evidence="1" id="KW-0472">Membrane</keyword>
<keyword evidence="1" id="KW-0812">Transmembrane</keyword>
<protein>
    <submittedName>
        <fullName evidence="2">Uncharacterized protein</fullName>
    </submittedName>
</protein>
<feature type="transmembrane region" description="Helical" evidence="1">
    <location>
        <begin position="73"/>
        <end position="92"/>
    </location>
</feature>
<evidence type="ECO:0000256" key="1">
    <source>
        <dbReference type="SAM" id="Phobius"/>
    </source>
</evidence>
<sequence>MNTFLKEFGKWFLVLLGLFIASIIFTATTGKNKSEIVWMLFLAPIMYFPSYMGALIPAFILTLNNINNKKRSIYIVVLLMCLLGIFIPYLIFRSPGDDELELYSFIQKLPFIVIGLKTIHYWYQEWKESW</sequence>
<feature type="transmembrane region" description="Helical" evidence="1">
    <location>
        <begin position="12"/>
        <end position="30"/>
    </location>
</feature>
<accession>A0ABW0EC16</accession>
<evidence type="ECO:0000313" key="3">
    <source>
        <dbReference type="Proteomes" id="UP001596161"/>
    </source>
</evidence>
<dbReference type="EMBL" id="JBHSKT010000004">
    <property type="protein sequence ID" value="MFC5270768.1"/>
    <property type="molecule type" value="Genomic_DNA"/>
</dbReference>
<keyword evidence="1" id="KW-1133">Transmembrane helix</keyword>
<dbReference type="Proteomes" id="UP001596161">
    <property type="component" value="Unassembled WGS sequence"/>
</dbReference>
<dbReference type="RefSeq" id="WP_378017133.1">
    <property type="nucleotide sequence ID" value="NZ_JBHSKT010000004.1"/>
</dbReference>
<name>A0ABW0EC16_9BACT</name>
<feature type="transmembrane region" description="Helical" evidence="1">
    <location>
        <begin position="36"/>
        <end position="61"/>
    </location>
</feature>
<comment type="caution">
    <text evidence="2">The sequence shown here is derived from an EMBL/GenBank/DDBJ whole genome shotgun (WGS) entry which is preliminary data.</text>
</comment>
<evidence type="ECO:0000313" key="2">
    <source>
        <dbReference type="EMBL" id="MFC5270768.1"/>
    </source>
</evidence>
<gene>
    <name evidence="2" type="ORF">ACFPIB_09120</name>
</gene>
<proteinExistence type="predicted"/>
<keyword evidence="3" id="KW-1185">Reference proteome</keyword>
<reference evidence="3" key="1">
    <citation type="journal article" date="2019" name="Int. J. Syst. Evol. Microbiol.">
        <title>The Global Catalogue of Microorganisms (GCM) 10K type strain sequencing project: providing services to taxonomists for standard genome sequencing and annotation.</title>
        <authorList>
            <consortium name="The Broad Institute Genomics Platform"/>
            <consortium name="The Broad Institute Genome Sequencing Center for Infectious Disease"/>
            <person name="Wu L."/>
            <person name="Ma J."/>
        </authorList>
    </citation>
    <scope>NUCLEOTIDE SEQUENCE [LARGE SCALE GENOMIC DNA]</scope>
    <source>
        <strain evidence="3">KACC 12602</strain>
    </source>
</reference>